<dbReference type="CDD" id="cd07035">
    <property type="entry name" value="TPP_PYR_POX_like"/>
    <property type="match status" value="1"/>
</dbReference>
<dbReference type="GO" id="GO:0030976">
    <property type="term" value="F:thiamine pyrophosphate binding"/>
    <property type="evidence" value="ECO:0007669"/>
    <property type="project" value="InterPro"/>
</dbReference>
<reference evidence="7 8" key="1">
    <citation type="submission" date="2017-02" db="EMBL/GenBank/DDBJ databases">
        <authorList>
            <person name="Peterson S.W."/>
        </authorList>
    </citation>
    <scope>NUCLEOTIDE SEQUENCE [LARGE SCALE GENOMIC DNA]</scope>
    <source>
        <strain evidence="7 8">3F5N</strain>
    </source>
</reference>
<dbReference type="InterPro" id="IPR012001">
    <property type="entry name" value="Thiamin_PyroP_enz_TPP-bd_dom"/>
</dbReference>
<proteinExistence type="inferred from homology"/>
<dbReference type="InterPro" id="IPR029061">
    <property type="entry name" value="THDP-binding"/>
</dbReference>
<dbReference type="NCBIfam" id="NF006052">
    <property type="entry name" value="PRK08199.1"/>
    <property type="match status" value="1"/>
</dbReference>
<keyword evidence="2 3" id="KW-0786">Thiamine pyrophosphate</keyword>
<dbReference type="GO" id="GO:0003984">
    <property type="term" value="F:acetolactate synthase activity"/>
    <property type="evidence" value="ECO:0007669"/>
    <property type="project" value="UniProtKB-EC"/>
</dbReference>
<comment type="similarity">
    <text evidence="1 3">Belongs to the TPP enzyme family.</text>
</comment>
<dbReference type="InterPro" id="IPR029035">
    <property type="entry name" value="DHS-like_NAD/FAD-binding_dom"/>
</dbReference>
<evidence type="ECO:0000256" key="3">
    <source>
        <dbReference type="RuleBase" id="RU362132"/>
    </source>
</evidence>
<dbReference type="SUPFAM" id="SSF52518">
    <property type="entry name" value="Thiamin diphosphate-binding fold (THDP-binding)"/>
    <property type="match status" value="2"/>
</dbReference>
<keyword evidence="7" id="KW-0808">Transferase</keyword>
<dbReference type="Pfam" id="PF02776">
    <property type="entry name" value="TPP_enzyme_N"/>
    <property type="match status" value="1"/>
</dbReference>
<dbReference type="EMBL" id="FUIE01000044">
    <property type="protein sequence ID" value="SJM61429.1"/>
    <property type="molecule type" value="Genomic_DNA"/>
</dbReference>
<feature type="domain" description="Thiamine pyrophosphate enzyme central" evidence="4">
    <location>
        <begin position="207"/>
        <end position="340"/>
    </location>
</feature>
<dbReference type="GO" id="GO:0009097">
    <property type="term" value="P:isoleucine biosynthetic process"/>
    <property type="evidence" value="ECO:0007669"/>
    <property type="project" value="TreeGrafter"/>
</dbReference>
<sequence length="568" mass="60299">MHGQFILQSANGESMTQASGTAARRLVETLVMNGVDKVFCVPGESYLAVLDALADVQDKIEVIVCRHEAGAANMAEAYGKLTGKPGVCMVTRGPGATHASIGVHTAHQDSTPMILFVGQIALTDRGRGAFQEVDYREVFGGLAKWATEIESPERTVEVVERAFAAAQQGRMGPVVVALPENILHEDGGPSPIRPVTPAKAALDPAFVEQVRERLSRAERPMLILGGSGWSDEATDAISGWAERLGLPVALSFRRKDLIRNDHPGYAGDLGLGPNPKLVARVKGADLLLVIGARMGENPTQGYTLLDRTKTAQTLVHIHPGPEELGRVWAPALSAAADNSLAALALSAIEPGRVWTEQGATAHADFLAFSSPIEVKSAVNMSEVIAHLAQALPEDAILTNGAGNFAAWLHRFHRHQARRTQLAPTSGAMGYGYPAALGAKAVHPSREVVCIAGDGDFMMSANEMATAAQYGLGVVVVVVDNGTFGTIRMHQEREYPTRVIATELKNPDFVKFAEAFGAFAVRCETTDDFPAALTAAREAAASGRPALVHLITDAEQIAPGRTITDLRGA</sequence>
<evidence type="ECO:0000313" key="8">
    <source>
        <dbReference type="Proteomes" id="UP000195766"/>
    </source>
</evidence>
<evidence type="ECO:0000259" key="4">
    <source>
        <dbReference type="Pfam" id="PF00205"/>
    </source>
</evidence>
<dbReference type="GO" id="GO:0000287">
    <property type="term" value="F:magnesium ion binding"/>
    <property type="evidence" value="ECO:0007669"/>
    <property type="project" value="InterPro"/>
</dbReference>
<feature type="domain" description="Thiamine pyrophosphate enzyme N-terminal TPP-binding" evidence="6">
    <location>
        <begin position="21"/>
        <end position="135"/>
    </location>
</feature>
<evidence type="ECO:0000256" key="2">
    <source>
        <dbReference type="ARBA" id="ARBA00023052"/>
    </source>
</evidence>
<evidence type="ECO:0000256" key="1">
    <source>
        <dbReference type="ARBA" id="ARBA00007812"/>
    </source>
</evidence>
<dbReference type="GO" id="GO:0050660">
    <property type="term" value="F:flavin adenine dinucleotide binding"/>
    <property type="evidence" value="ECO:0007669"/>
    <property type="project" value="TreeGrafter"/>
</dbReference>
<organism evidence="7 8">
    <name type="scientific">Brevundimonas diminuta 3F5N</name>
    <dbReference type="NCBI Taxonomy" id="1255603"/>
    <lineage>
        <taxon>Bacteria</taxon>
        <taxon>Pseudomonadati</taxon>
        <taxon>Pseudomonadota</taxon>
        <taxon>Alphaproteobacteria</taxon>
        <taxon>Caulobacterales</taxon>
        <taxon>Caulobacteraceae</taxon>
        <taxon>Brevundimonas</taxon>
    </lineage>
</organism>
<evidence type="ECO:0000259" key="5">
    <source>
        <dbReference type="Pfam" id="PF02775"/>
    </source>
</evidence>
<dbReference type="Gene3D" id="3.40.50.970">
    <property type="match status" value="2"/>
</dbReference>
<dbReference type="Gene3D" id="3.40.50.1220">
    <property type="entry name" value="TPP-binding domain"/>
    <property type="match status" value="1"/>
</dbReference>
<dbReference type="InterPro" id="IPR045229">
    <property type="entry name" value="TPP_enz"/>
</dbReference>
<dbReference type="CDD" id="cd00568">
    <property type="entry name" value="TPP_enzymes"/>
    <property type="match status" value="1"/>
</dbReference>
<protein>
    <submittedName>
        <fullName evidence="7">Acetolactate synthase large subunit</fullName>
        <ecNumber evidence="7">2.2.1.6</ecNumber>
    </submittedName>
</protein>
<name>A0A1R4FZT2_BREDI</name>
<dbReference type="GO" id="GO:0005948">
    <property type="term" value="C:acetolactate synthase complex"/>
    <property type="evidence" value="ECO:0007669"/>
    <property type="project" value="TreeGrafter"/>
</dbReference>
<dbReference type="InterPro" id="IPR011766">
    <property type="entry name" value="TPP_enzyme_TPP-bd"/>
</dbReference>
<dbReference type="EC" id="2.2.1.6" evidence="7"/>
<dbReference type="SUPFAM" id="SSF52467">
    <property type="entry name" value="DHS-like NAD/FAD-binding domain"/>
    <property type="match status" value="1"/>
</dbReference>
<dbReference type="AlphaFoldDB" id="A0A1R4FZT2"/>
<dbReference type="Pfam" id="PF00205">
    <property type="entry name" value="TPP_enzyme_M"/>
    <property type="match status" value="1"/>
</dbReference>
<gene>
    <name evidence="7" type="ORF">FM111_08310</name>
</gene>
<dbReference type="Proteomes" id="UP000195766">
    <property type="component" value="Unassembled WGS sequence"/>
</dbReference>
<dbReference type="GO" id="GO:0009099">
    <property type="term" value="P:L-valine biosynthetic process"/>
    <property type="evidence" value="ECO:0007669"/>
    <property type="project" value="TreeGrafter"/>
</dbReference>
<feature type="domain" description="Thiamine pyrophosphate enzyme TPP-binding" evidence="5">
    <location>
        <begin position="400"/>
        <end position="548"/>
    </location>
</feature>
<evidence type="ECO:0000313" key="7">
    <source>
        <dbReference type="EMBL" id="SJM61429.1"/>
    </source>
</evidence>
<dbReference type="PANTHER" id="PTHR18968">
    <property type="entry name" value="THIAMINE PYROPHOSPHATE ENZYMES"/>
    <property type="match status" value="1"/>
</dbReference>
<dbReference type="FunFam" id="3.40.50.970:FF:000007">
    <property type="entry name" value="Acetolactate synthase"/>
    <property type="match status" value="1"/>
</dbReference>
<dbReference type="Pfam" id="PF02775">
    <property type="entry name" value="TPP_enzyme_C"/>
    <property type="match status" value="1"/>
</dbReference>
<accession>A0A1R4FZT2</accession>
<dbReference type="PANTHER" id="PTHR18968:SF120">
    <property type="entry name" value="ACETOLACTATE SYNTHASE LARGE SUBUNIT"/>
    <property type="match status" value="1"/>
</dbReference>
<evidence type="ECO:0000259" key="6">
    <source>
        <dbReference type="Pfam" id="PF02776"/>
    </source>
</evidence>
<dbReference type="InterPro" id="IPR012000">
    <property type="entry name" value="Thiamin_PyroP_enz_cen_dom"/>
</dbReference>